<dbReference type="SUPFAM" id="SSF47473">
    <property type="entry name" value="EF-hand"/>
    <property type="match status" value="1"/>
</dbReference>
<organism evidence="3 4">
    <name type="scientific">Hibiscus syriacus</name>
    <name type="common">Rose of Sharon</name>
    <dbReference type="NCBI Taxonomy" id="106335"/>
    <lineage>
        <taxon>Eukaryota</taxon>
        <taxon>Viridiplantae</taxon>
        <taxon>Streptophyta</taxon>
        <taxon>Embryophyta</taxon>
        <taxon>Tracheophyta</taxon>
        <taxon>Spermatophyta</taxon>
        <taxon>Magnoliopsida</taxon>
        <taxon>eudicotyledons</taxon>
        <taxon>Gunneridae</taxon>
        <taxon>Pentapetalae</taxon>
        <taxon>rosids</taxon>
        <taxon>malvids</taxon>
        <taxon>Malvales</taxon>
        <taxon>Malvaceae</taxon>
        <taxon>Malvoideae</taxon>
        <taxon>Hibiscus</taxon>
    </lineage>
</organism>
<name>A0A6A3BMY7_HIBSY</name>
<dbReference type="PROSITE" id="PS00018">
    <property type="entry name" value="EF_HAND_1"/>
    <property type="match status" value="1"/>
</dbReference>
<dbReference type="SUPFAM" id="SSF54928">
    <property type="entry name" value="RNA-binding domain, RBD"/>
    <property type="match status" value="1"/>
</dbReference>
<evidence type="ECO:0000313" key="4">
    <source>
        <dbReference type="Proteomes" id="UP000436088"/>
    </source>
</evidence>
<evidence type="ECO:0000313" key="3">
    <source>
        <dbReference type="EMBL" id="KAE8716412.1"/>
    </source>
</evidence>
<proteinExistence type="predicted"/>
<dbReference type="PROSITE" id="PS50222">
    <property type="entry name" value="EF_HAND_2"/>
    <property type="match status" value="1"/>
</dbReference>
<dbReference type="GO" id="GO:0003676">
    <property type="term" value="F:nucleic acid binding"/>
    <property type="evidence" value="ECO:0007669"/>
    <property type="project" value="InterPro"/>
</dbReference>
<dbReference type="EMBL" id="VEPZ02000845">
    <property type="protein sequence ID" value="KAE8716412.1"/>
    <property type="molecule type" value="Genomic_DNA"/>
</dbReference>
<dbReference type="GO" id="GO:0005509">
    <property type="term" value="F:calcium ion binding"/>
    <property type="evidence" value="ECO:0007669"/>
    <property type="project" value="InterPro"/>
</dbReference>
<keyword evidence="1" id="KW-0106">Calcium</keyword>
<dbReference type="PANTHER" id="PTHR46971">
    <property type="entry name" value="CALCINEURIN B SUBUNIT (PROTEIN PHOSPHATASE 2B REGULATORY SUBUNIT)-LIKE PROTEIN"/>
    <property type="match status" value="1"/>
</dbReference>
<dbReference type="SMART" id="SM00054">
    <property type="entry name" value="EFh"/>
    <property type="match status" value="1"/>
</dbReference>
<dbReference type="PANTHER" id="PTHR46971:SF1">
    <property type="entry name" value="CALCINEURIN B SUBUNIT (PROTEIN PHOSPHATASE 2B REGULATORY SUBUNIT)-LIKE PROTEIN"/>
    <property type="match status" value="1"/>
</dbReference>
<sequence length="717" mass="81808">MGNSSSMLTQYDIEEVQNRCQKLFSQQEIVSLYERFFQLDLNAKGFISADKLLSVPEFAMNPLSQRLLKMDGLNFKDFVAFLSAFSAKASVQQKIKLIFKVYDSDGNGKVSFNDILEVLRNLSGSFISDNQREFAKEEGLKKAVKNVNGIWIDGKKIYVGVAKYKKQRPCQVDSRNFIREEDMLYKGGYWRIKIDIESFNRLRDERSYKDALVSNVGMREDRVSKENRVGIPRKKSGLRNLWEMHIPSDESDWVKRSLAGIIKTHFDLDLVMKGLASDGIKVKLVKWGYARNSCILTFASVEELKEACWSSVIMLECPVSGKTCFKMGEVICIQDSTARREDMAVARALLRVASLLIYRKQLHLDLNSAVDGGGAYREVATSEEGDDRYSGGVGRSDILVRILEVDEGQPSGERVSELREENLNLRGEYLGLGLRNNICYSSEKAQSDDFNRSSGDIPSDLQQTDLEKSNLQILIPAKLDSILKRNTGESNVRIQSHCRGLSKNNNSEGIEEEVELDKEFRSIEETEVERELVPVQKERPVGRWKRGSVSRVYRRTRVRMVWHNPSRKDEGLQIRELVVQNRNILIPSLSRQSYLNSLVEGANSINEEFDVPQISEVGIAQYSRNVEEFSTGYIPGSMPGRVSRSRRRLLIREALDVVSFPKVYSSTFSLFLEEALATWEVTKYWGYLLKRKKAFLDKIINFEEGMAESREWGNSGD</sequence>
<dbReference type="InterPro" id="IPR018247">
    <property type="entry name" value="EF_Hand_1_Ca_BS"/>
</dbReference>
<evidence type="ECO:0000259" key="2">
    <source>
        <dbReference type="PROSITE" id="PS50222"/>
    </source>
</evidence>
<dbReference type="InterPro" id="IPR011992">
    <property type="entry name" value="EF-hand-dom_pair"/>
</dbReference>
<feature type="domain" description="EF-hand" evidence="2">
    <location>
        <begin position="90"/>
        <end position="125"/>
    </location>
</feature>
<comment type="caution">
    <text evidence="3">The sequence shown here is derived from an EMBL/GenBank/DDBJ whole genome shotgun (WGS) entry which is preliminary data.</text>
</comment>
<evidence type="ECO:0000256" key="1">
    <source>
        <dbReference type="ARBA" id="ARBA00022837"/>
    </source>
</evidence>
<gene>
    <name evidence="3" type="ORF">F3Y22_tig00110120pilonHSYRG00039</name>
</gene>
<dbReference type="Gene3D" id="1.10.238.10">
    <property type="entry name" value="EF-hand"/>
    <property type="match status" value="1"/>
</dbReference>
<keyword evidence="4" id="KW-1185">Reference proteome</keyword>
<dbReference type="AlphaFoldDB" id="A0A6A3BMY7"/>
<protein>
    <submittedName>
        <fullName evidence="3">Calcium-binding EF-hand family protein isoform 2</fullName>
    </submittedName>
</protein>
<dbReference type="InterPro" id="IPR002048">
    <property type="entry name" value="EF_hand_dom"/>
</dbReference>
<dbReference type="Pfam" id="PF13405">
    <property type="entry name" value="EF-hand_6"/>
    <property type="match status" value="1"/>
</dbReference>
<reference evidence="3" key="1">
    <citation type="submission" date="2019-09" db="EMBL/GenBank/DDBJ databases">
        <title>Draft genome information of white flower Hibiscus syriacus.</title>
        <authorList>
            <person name="Kim Y.-M."/>
        </authorList>
    </citation>
    <scope>NUCLEOTIDE SEQUENCE [LARGE SCALE GENOMIC DNA]</scope>
    <source>
        <strain evidence="3">YM2019G1</strain>
    </source>
</reference>
<dbReference type="Proteomes" id="UP000436088">
    <property type="component" value="Unassembled WGS sequence"/>
</dbReference>
<dbReference type="InterPro" id="IPR035979">
    <property type="entry name" value="RBD_domain_sf"/>
</dbReference>
<accession>A0A6A3BMY7</accession>